<keyword evidence="1" id="KW-1133">Transmembrane helix</keyword>
<dbReference type="RefSeq" id="XP_006811530.1">
    <property type="nucleotide sequence ID" value="XM_006811467.1"/>
</dbReference>
<reference evidence="3" key="1">
    <citation type="submission" date="2025-08" db="UniProtKB">
        <authorList>
            <consortium name="RefSeq"/>
        </authorList>
    </citation>
    <scope>IDENTIFICATION</scope>
    <source>
        <tissue evidence="3">Testes</tissue>
    </source>
</reference>
<keyword evidence="1" id="KW-0472">Membrane</keyword>
<evidence type="ECO:0000313" key="2">
    <source>
        <dbReference type="Proteomes" id="UP000694865"/>
    </source>
</evidence>
<evidence type="ECO:0000256" key="1">
    <source>
        <dbReference type="SAM" id="Phobius"/>
    </source>
</evidence>
<dbReference type="Proteomes" id="UP000694865">
    <property type="component" value="Unplaced"/>
</dbReference>
<feature type="transmembrane region" description="Helical" evidence="1">
    <location>
        <begin position="114"/>
        <end position="137"/>
    </location>
</feature>
<name>A0ABM0LUT9_SACKO</name>
<feature type="transmembrane region" description="Helical" evidence="1">
    <location>
        <begin position="84"/>
        <end position="102"/>
    </location>
</feature>
<organism evidence="2 3">
    <name type="scientific">Saccoglossus kowalevskii</name>
    <name type="common">Acorn worm</name>
    <dbReference type="NCBI Taxonomy" id="10224"/>
    <lineage>
        <taxon>Eukaryota</taxon>
        <taxon>Metazoa</taxon>
        <taxon>Hemichordata</taxon>
        <taxon>Enteropneusta</taxon>
        <taxon>Harrimaniidae</taxon>
        <taxon>Saccoglossus</taxon>
    </lineage>
</organism>
<dbReference type="PANTHER" id="PTHR48431:SF1">
    <property type="entry name" value="TRANSMEMBRANE PROTEIN 250"/>
    <property type="match status" value="1"/>
</dbReference>
<protein>
    <submittedName>
        <fullName evidence="3">Protein C9orf69-like</fullName>
    </submittedName>
</protein>
<proteinExistence type="predicted"/>
<keyword evidence="1" id="KW-0812">Transmembrane</keyword>
<keyword evidence="2" id="KW-1185">Reference proteome</keyword>
<feature type="transmembrane region" description="Helical" evidence="1">
    <location>
        <begin position="53"/>
        <end position="78"/>
    </location>
</feature>
<dbReference type="GeneID" id="100372902"/>
<dbReference type="PANTHER" id="PTHR48431">
    <property type="entry name" value="TRANSMEMBRANE PROTEIN 250"/>
    <property type="match status" value="1"/>
</dbReference>
<sequence>MTVIPIPRRSRTFSGPHHTCMDCADSHMLRLKRTSREESCFDMYRSNILFYGLLRFILLFCASMGTFLSVIISGALFLIQYSSIHVFLRFQYKLTVLLIMINRDRFNFHKLNEGLIYCIHVVMLLLGGLGWCAMMFVDI</sequence>
<evidence type="ECO:0000313" key="3">
    <source>
        <dbReference type="RefSeq" id="XP_006811530.1"/>
    </source>
</evidence>
<gene>
    <name evidence="3" type="primary">LOC100372902</name>
</gene>
<accession>A0ABM0LUT9</accession>
<dbReference type="Pfam" id="PF17685">
    <property type="entry name" value="TM250"/>
    <property type="match status" value="1"/>
</dbReference>
<dbReference type="InterPro" id="IPR041156">
    <property type="entry name" value="TM250"/>
</dbReference>